<keyword evidence="3" id="KW-1185">Reference proteome</keyword>
<accession>A0ABW7N2V2</accession>
<dbReference type="Pfam" id="PF19081">
    <property type="entry name" value="Ig_7"/>
    <property type="match status" value="1"/>
</dbReference>
<dbReference type="Proteomes" id="UP001610063">
    <property type="component" value="Unassembled WGS sequence"/>
</dbReference>
<sequence length="1763" mass="187947">MKITGTPGIDVTEYLFRWWAGTDTTIAAMEITNAANFGGTIDVTAADSSAIEGLPSGKYTVVAYDANDPYNGCKSVATYTLKEDNPVYQIKRVDIITTDDTNCDNNNANGTIKITKIFMDGIAVDLSVSGGDYAFTWAGLNVGAIQHPVNSVNDSVSSVLPGTYTVYVENLVDNLCRSQVVNVTVGQDGIEPTFDTPVVTEDTYCTGGNGSVTLAILAPDTDEANYDFSWYEGTGTAGTFRGDLSGVGNFSATNLNAGFYTIVVTAQATASEGTGCTDMIVVEVEDNPDVIKIAANQIVGTPITDCSPHNGQVVVNNVTLNGALVGTAGYTFTLYESDGVTPSASTFTGASTSADLSPGTYFVSANDAVTGCTTPLRSVIIDYDTEQPTLSIALDRLNSSCDVANADGQLTLSITGADMDANYTIDWYLGTVSNPGSAELLADGVPSAGGFTPSITISGTTPPTSTISGLATARYFARVTDTTNPNANCNNVIAKSVLQDSTFAINMTLTANSQTNCTANGEVVINSITLTTQDGPTSVSGEAVDGGVANLIGTYDLQLLNANQQLITAVTTDADLQGLSEGNYFINATHQVYDCESNSFPFQIVEDIAYPETSVTTIEPNTSCTTTGVGSIEITLLTDGVANAYTVDWRNGSLPTSPAVTPAEGTASSSANTFTLSGLSAGNYTAVISDVTSGCSVNFTYEVLENLSYPTINIPDGQVTHNTLCGAGNGAVTIDDNDITYQGAAGLVADYDWTITSSIGQAGFPQVLNAPAAISLSNLLPDTITFLATHRVTGCSNGSLELIILDKSRLPEIDSLVMIPNANCDGGGIAQGLIEIREIDGIAPSAGNYDYQWYVGTSASAGNEVSVVLGESDSTELVQNLPDDFYTVEITNNNTGCVSTQTIEVQNDPDYPIIISYEVNKNLTCFTVGNGSFVITQIRYQGTDLSMGNSADSLTIVSDYTLLLFASDGVTPMTDGDPATTMKLDSLSAGTYYAAIRKNDSNCDSEKVQFVIKDNPFYPQIQIIQVEADSTCSETGTTPNGMLLAIPDNANDPIHIDSSYTFNWYEVDPGTNARITGSISSNDTLSGQYQGKFEVEVVNVNVGCLSNAYFTLTNEPEELRIVAIDSVSMTACSPSNAFFEVTMINIGNLTDYTYYFYNGDPTIGNPNDSLIYSGPSPILSFNDTGFDVVPDEYYVIAVSNITGCSTDIYQIEITDETTRPGITLEAFSLQTNCDPDNPNGSLTVSANGSQDNTLYTFEWTNSAGIVVEANNATADSLAADTYTVTITEVATGCSVSENYTMIDDYPDPLKLSVTSEGNSNCVNPDGRLAAKVNNIPDGKSASDYQFYWFIGDQTAGTPDPTQADWIGTVYSGLEAGTYTVYVVDGTDAFCTSVPRAVTVKDLRDTPDFRVDIINDVTICYPTLPNGRATIGFTEGELFRYTFLWYEGAISDTTGLSPFVSNKQSVDSLNIGVYTTAAIDKITGCIGYQQFNIMDATETVGLPTLVKVSDRTNCIYPDGRALARVNGNTEGYTFNWYEQGNLTTPVFTGSDVSTLDTTTYLVEAIKISTGCVSARVSVEILNGIEDPEFEVFTTGSICLRTEDGAANQFNGTADIYFEVFHEIDTISWINPDGISVSSDVKLIGAEPGIWSVWFRSDNGCDYTREFEITAALKIYNGISSNGDGKNDFMIIDCIDYFPNNRVSIYNRDGSLVYETKGYNNIDRRFDGTSNVGRNGLKLPVGTYFYFIDKGDGTEVVNGYLELVR</sequence>
<name>A0ABW7N2V2_9BACT</name>
<evidence type="ECO:0000313" key="3">
    <source>
        <dbReference type="Proteomes" id="UP001610063"/>
    </source>
</evidence>
<reference evidence="2 3" key="1">
    <citation type="journal article" date="2013" name="Int. J. Syst. Evol. Microbiol.">
        <title>Marinoscillum luteum sp. nov., isolated from marine sediment.</title>
        <authorList>
            <person name="Cha I.T."/>
            <person name="Park S.J."/>
            <person name="Kim S.J."/>
            <person name="Kim J.G."/>
            <person name="Jung M.Y."/>
            <person name="Shin K.S."/>
            <person name="Kwon K.K."/>
            <person name="Yang S.H."/>
            <person name="Seo Y.S."/>
            <person name="Rhee S.K."/>
        </authorList>
    </citation>
    <scope>NUCLEOTIDE SEQUENCE [LARGE SCALE GENOMIC DNA]</scope>
    <source>
        <strain evidence="2 3">KCTC 23939</strain>
    </source>
</reference>
<evidence type="ECO:0000313" key="2">
    <source>
        <dbReference type="EMBL" id="MFH6981977.1"/>
    </source>
</evidence>
<dbReference type="EMBL" id="JBIPKE010000007">
    <property type="protein sequence ID" value="MFH6981977.1"/>
    <property type="molecule type" value="Genomic_DNA"/>
</dbReference>
<comment type="caution">
    <text evidence="2">The sequence shown here is derived from an EMBL/GenBank/DDBJ whole genome shotgun (WGS) entry which is preliminary data.</text>
</comment>
<gene>
    <name evidence="2" type="ORF">ACHKAR_00935</name>
</gene>
<protein>
    <submittedName>
        <fullName evidence="2">Gliding motility-associated C-terminal domain-containing protein</fullName>
    </submittedName>
</protein>
<organism evidence="2 3">
    <name type="scientific">Marinoscillum luteum</name>
    <dbReference type="NCBI Taxonomy" id="861051"/>
    <lineage>
        <taxon>Bacteria</taxon>
        <taxon>Pseudomonadati</taxon>
        <taxon>Bacteroidota</taxon>
        <taxon>Cytophagia</taxon>
        <taxon>Cytophagales</taxon>
        <taxon>Reichenbachiellaceae</taxon>
        <taxon>Marinoscillum</taxon>
    </lineage>
</organism>
<dbReference type="RefSeq" id="WP_395415788.1">
    <property type="nucleotide sequence ID" value="NZ_JBIPKE010000007.1"/>
</dbReference>
<evidence type="ECO:0000259" key="1">
    <source>
        <dbReference type="Pfam" id="PF19081"/>
    </source>
</evidence>
<proteinExistence type="predicted"/>
<dbReference type="InterPro" id="IPR044023">
    <property type="entry name" value="Ig_7"/>
</dbReference>
<dbReference type="Pfam" id="PF13585">
    <property type="entry name" value="CHU_C"/>
    <property type="match status" value="1"/>
</dbReference>
<feature type="domain" description="Ig-like" evidence="1">
    <location>
        <begin position="1508"/>
        <end position="1579"/>
    </location>
</feature>